<organism evidence="5 6">
    <name type="scientific">Schumannella soli</name>
    <dbReference type="NCBI Taxonomy" id="2590779"/>
    <lineage>
        <taxon>Bacteria</taxon>
        <taxon>Bacillati</taxon>
        <taxon>Actinomycetota</taxon>
        <taxon>Actinomycetes</taxon>
        <taxon>Micrococcales</taxon>
        <taxon>Microbacteriaceae</taxon>
        <taxon>Schumannella</taxon>
    </lineage>
</organism>
<accession>A0A506Y229</accession>
<protein>
    <submittedName>
        <fullName evidence="5">FadR family transcriptional regulator</fullName>
    </submittedName>
</protein>
<evidence type="ECO:0000256" key="3">
    <source>
        <dbReference type="ARBA" id="ARBA00023163"/>
    </source>
</evidence>
<keyword evidence="6" id="KW-1185">Reference proteome</keyword>
<dbReference type="Proteomes" id="UP000316252">
    <property type="component" value="Unassembled WGS sequence"/>
</dbReference>
<dbReference type="Gene3D" id="1.10.10.10">
    <property type="entry name" value="Winged helix-like DNA-binding domain superfamily/Winged helix DNA-binding domain"/>
    <property type="match status" value="1"/>
</dbReference>
<evidence type="ECO:0000313" key="6">
    <source>
        <dbReference type="Proteomes" id="UP000316252"/>
    </source>
</evidence>
<dbReference type="PANTHER" id="PTHR43537">
    <property type="entry name" value="TRANSCRIPTIONAL REGULATOR, GNTR FAMILY"/>
    <property type="match status" value="1"/>
</dbReference>
<keyword evidence="2" id="KW-0238">DNA-binding</keyword>
<dbReference type="PANTHER" id="PTHR43537:SF5">
    <property type="entry name" value="UXU OPERON TRANSCRIPTIONAL REGULATOR"/>
    <property type="match status" value="1"/>
</dbReference>
<dbReference type="Pfam" id="PF00392">
    <property type="entry name" value="GntR"/>
    <property type="match status" value="1"/>
</dbReference>
<keyword evidence="1" id="KW-0805">Transcription regulation</keyword>
<feature type="domain" description="HTH gntR-type" evidence="4">
    <location>
        <begin position="1"/>
        <end position="59"/>
    </location>
</feature>
<evidence type="ECO:0000256" key="1">
    <source>
        <dbReference type="ARBA" id="ARBA00023015"/>
    </source>
</evidence>
<evidence type="ECO:0000313" key="5">
    <source>
        <dbReference type="EMBL" id="TPW76586.1"/>
    </source>
</evidence>
<dbReference type="SMART" id="SM00895">
    <property type="entry name" value="FCD"/>
    <property type="match status" value="1"/>
</dbReference>
<dbReference type="Pfam" id="PF07729">
    <property type="entry name" value="FCD"/>
    <property type="match status" value="1"/>
</dbReference>
<dbReference type="GO" id="GO:0003677">
    <property type="term" value="F:DNA binding"/>
    <property type="evidence" value="ECO:0007669"/>
    <property type="project" value="UniProtKB-KW"/>
</dbReference>
<dbReference type="InterPro" id="IPR036390">
    <property type="entry name" value="WH_DNA-bd_sf"/>
</dbReference>
<dbReference type="InterPro" id="IPR008920">
    <property type="entry name" value="TF_FadR/GntR_C"/>
</dbReference>
<dbReference type="SUPFAM" id="SSF46785">
    <property type="entry name" value="Winged helix' DNA-binding domain"/>
    <property type="match status" value="1"/>
</dbReference>
<evidence type="ECO:0000259" key="4">
    <source>
        <dbReference type="PROSITE" id="PS50949"/>
    </source>
</evidence>
<evidence type="ECO:0000256" key="2">
    <source>
        <dbReference type="ARBA" id="ARBA00023125"/>
    </source>
</evidence>
<dbReference type="InterPro" id="IPR011711">
    <property type="entry name" value="GntR_C"/>
</dbReference>
<name>A0A506Y229_9MICO</name>
<gene>
    <name evidence="5" type="ORF">FJ657_08300</name>
</gene>
<proteinExistence type="predicted"/>
<sequence length="233" mass="25230">MAVQLGLLAPGERLPVPEVAAAALGVSAMSVRRAYRQLDDEGMLRRARGRTGGTFVADDPVSTQPPALAALAAFDDDRDLVHALIDERAAIETGLAVVAAGRADRTDALAELDALVERMSVAVDWADFRDADGRFHRLLAEAARMPAAAELHHRVASELYAYFLPYRIDYLRASNHEHRDILEALRRGDAGALGAAVHAHIVELHESMYVALAQRLEPATEPVSTPTRVSDRG</sequence>
<reference evidence="5 6" key="1">
    <citation type="submission" date="2019-06" db="EMBL/GenBank/DDBJ databases">
        <authorList>
            <person name="Li F."/>
        </authorList>
    </citation>
    <scope>NUCLEOTIDE SEQUENCE [LARGE SCALE GENOMIC DNA]</scope>
    <source>
        <strain evidence="5 6">10F1D-1</strain>
    </source>
</reference>
<dbReference type="GO" id="GO:0003700">
    <property type="term" value="F:DNA-binding transcription factor activity"/>
    <property type="evidence" value="ECO:0007669"/>
    <property type="project" value="InterPro"/>
</dbReference>
<dbReference type="AlphaFoldDB" id="A0A506Y229"/>
<dbReference type="PROSITE" id="PS50949">
    <property type="entry name" value="HTH_GNTR"/>
    <property type="match status" value="1"/>
</dbReference>
<dbReference type="Gene3D" id="1.20.120.530">
    <property type="entry name" value="GntR ligand-binding domain-like"/>
    <property type="match status" value="1"/>
</dbReference>
<dbReference type="EMBL" id="VHQG01000002">
    <property type="protein sequence ID" value="TPW76586.1"/>
    <property type="molecule type" value="Genomic_DNA"/>
</dbReference>
<keyword evidence="3" id="KW-0804">Transcription</keyword>
<dbReference type="SMART" id="SM00345">
    <property type="entry name" value="HTH_GNTR"/>
    <property type="match status" value="1"/>
</dbReference>
<dbReference type="InterPro" id="IPR000524">
    <property type="entry name" value="Tscrpt_reg_HTH_GntR"/>
</dbReference>
<dbReference type="SUPFAM" id="SSF48008">
    <property type="entry name" value="GntR ligand-binding domain-like"/>
    <property type="match status" value="1"/>
</dbReference>
<comment type="caution">
    <text evidence="5">The sequence shown here is derived from an EMBL/GenBank/DDBJ whole genome shotgun (WGS) entry which is preliminary data.</text>
</comment>
<dbReference type="InterPro" id="IPR036388">
    <property type="entry name" value="WH-like_DNA-bd_sf"/>
</dbReference>
<dbReference type="OrthoDB" id="9784718at2"/>